<proteinExistence type="predicted"/>
<feature type="region of interest" description="Disordered" evidence="1">
    <location>
        <begin position="45"/>
        <end position="100"/>
    </location>
</feature>
<dbReference type="GO" id="GO:0003676">
    <property type="term" value="F:nucleic acid binding"/>
    <property type="evidence" value="ECO:0007669"/>
    <property type="project" value="InterPro"/>
</dbReference>
<reference evidence="3" key="1">
    <citation type="submission" date="2022-11" db="UniProtKB">
        <authorList>
            <consortium name="WormBaseParasite"/>
        </authorList>
    </citation>
    <scope>IDENTIFICATION</scope>
</reference>
<dbReference type="Gene3D" id="3.30.420.10">
    <property type="entry name" value="Ribonuclease H-like superfamily/Ribonuclease H"/>
    <property type="match status" value="1"/>
</dbReference>
<evidence type="ECO:0000313" key="2">
    <source>
        <dbReference type="Proteomes" id="UP000887577"/>
    </source>
</evidence>
<name>A0A914ZAH8_9BILA</name>
<feature type="compositionally biased region" description="Polar residues" evidence="1">
    <location>
        <begin position="45"/>
        <end position="54"/>
    </location>
</feature>
<sequence>MMADENTFKWASLLPRVQLAKNSRFHSGIKISPFEAIFGRKVSQIGNNQSNDDAGTSVYDVAEDMETEDRSDSETESTEEVIENDASETEDPAISVLREK</sequence>
<dbReference type="AlphaFoldDB" id="A0A914ZAH8"/>
<protein>
    <submittedName>
        <fullName evidence="3">Uncharacterized protein</fullName>
    </submittedName>
</protein>
<dbReference type="Proteomes" id="UP000887577">
    <property type="component" value="Unplaced"/>
</dbReference>
<dbReference type="InterPro" id="IPR036397">
    <property type="entry name" value="RNaseH_sf"/>
</dbReference>
<dbReference type="WBParaSite" id="PSU_v2.g9329.t1">
    <property type="protein sequence ID" value="PSU_v2.g9329.t1"/>
    <property type="gene ID" value="PSU_v2.g9329"/>
</dbReference>
<keyword evidence="2" id="KW-1185">Reference proteome</keyword>
<accession>A0A914ZAH8</accession>
<evidence type="ECO:0000313" key="3">
    <source>
        <dbReference type="WBParaSite" id="PSU_v2.g9329.t1"/>
    </source>
</evidence>
<feature type="compositionally biased region" description="Acidic residues" evidence="1">
    <location>
        <begin position="74"/>
        <end position="91"/>
    </location>
</feature>
<evidence type="ECO:0000256" key="1">
    <source>
        <dbReference type="SAM" id="MobiDB-lite"/>
    </source>
</evidence>
<organism evidence="2 3">
    <name type="scientific">Panagrolaimus superbus</name>
    <dbReference type="NCBI Taxonomy" id="310955"/>
    <lineage>
        <taxon>Eukaryota</taxon>
        <taxon>Metazoa</taxon>
        <taxon>Ecdysozoa</taxon>
        <taxon>Nematoda</taxon>
        <taxon>Chromadorea</taxon>
        <taxon>Rhabditida</taxon>
        <taxon>Tylenchina</taxon>
        <taxon>Panagrolaimomorpha</taxon>
        <taxon>Panagrolaimoidea</taxon>
        <taxon>Panagrolaimidae</taxon>
        <taxon>Panagrolaimus</taxon>
    </lineage>
</organism>